<dbReference type="SMART" id="SM00874">
    <property type="entry name" value="B5"/>
    <property type="match status" value="1"/>
</dbReference>
<dbReference type="Pfam" id="PF03147">
    <property type="entry name" value="FDX-ACB"/>
    <property type="match status" value="1"/>
</dbReference>
<evidence type="ECO:0000256" key="15">
    <source>
        <dbReference type="ARBA" id="ARBA00022917"/>
    </source>
</evidence>
<dbReference type="FunFam" id="3.30.70.380:FF:000001">
    <property type="entry name" value="Phenylalanine--tRNA ligase beta subunit"/>
    <property type="match status" value="1"/>
</dbReference>
<dbReference type="Gene3D" id="3.30.930.10">
    <property type="entry name" value="Bira Bifunctional Protein, Domain 2"/>
    <property type="match status" value="1"/>
</dbReference>
<dbReference type="FunFam" id="3.50.40.10:FF:000001">
    <property type="entry name" value="Phenylalanine--tRNA ligase beta subunit"/>
    <property type="match status" value="1"/>
</dbReference>
<reference evidence="22" key="1">
    <citation type="submission" date="2018-06" db="EMBL/GenBank/DDBJ databases">
        <authorList>
            <person name="Zhirakovskaya E."/>
        </authorList>
    </citation>
    <scope>NUCLEOTIDE SEQUENCE</scope>
</reference>
<dbReference type="GO" id="GO:0004826">
    <property type="term" value="F:phenylalanine-tRNA ligase activity"/>
    <property type="evidence" value="ECO:0007669"/>
    <property type="project" value="UniProtKB-EC"/>
</dbReference>
<feature type="domain" description="B5" evidence="21">
    <location>
        <begin position="405"/>
        <end position="480"/>
    </location>
</feature>
<dbReference type="FunFam" id="3.30.930.10:FF:000022">
    <property type="entry name" value="Phenylalanine--tRNA ligase beta subunit"/>
    <property type="match status" value="1"/>
</dbReference>
<dbReference type="PANTHER" id="PTHR10947:SF0">
    <property type="entry name" value="PHENYLALANINE--TRNA LIGASE BETA SUBUNIT"/>
    <property type="match status" value="1"/>
</dbReference>
<keyword evidence="11" id="KW-0547">Nucleotide-binding</keyword>
<dbReference type="FunFam" id="2.40.50.140:FF:000045">
    <property type="entry name" value="Phenylalanine--tRNA ligase beta subunit"/>
    <property type="match status" value="1"/>
</dbReference>
<dbReference type="NCBIfam" id="NF045760">
    <property type="entry name" value="YtpR"/>
    <property type="match status" value="1"/>
</dbReference>
<dbReference type="Gene3D" id="3.30.56.10">
    <property type="match status" value="2"/>
</dbReference>
<dbReference type="SUPFAM" id="SSF46955">
    <property type="entry name" value="Putative DNA-binding domain"/>
    <property type="match status" value="1"/>
</dbReference>
<evidence type="ECO:0000259" key="19">
    <source>
        <dbReference type="PROSITE" id="PS50886"/>
    </source>
</evidence>
<evidence type="ECO:0000256" key="11">
    <source>
        <dbReference type="ARBA" id="ARBA00022741"/>
    </source>
</evidence>
<dbReference type="GO" id="GO:0000287">
    <property type="term" value="F:magnesium ion binding"/>
    <property type="evidence" value="ECO:0007669"/>
    <property type="project" value="InterPro"/>
</dbReference>
<dbReference type="NCBIfam" id="TIGR00472">
    <property type="entry name" value="pheT_bact"/>
    <property type="match status" value="1"/>
</dbReference>
<evidence type="ECO:0000256" key="17">
    <source>
        <dbReference type="ARBA" id="ARBA00033189"/>
    </source>
</evidence>
<dbReference type="InterPro" id="IPR041616">
    <property type="entry name" value="PheRS_beta_core"/>
</dbReference>
<dbReference type="InterPro" id="IPR005146">
    <property type="entry name" value="B3/B4_tRNA-bd"/>
</dbReference>
<keyword evidence="7" id="KW-0963">Cytoplasm</keyword>
<evidence type="ECO:0000256" key="9">
    <source>
        <dbReference type="ARBA" id="ARBA00022598"/>
    </source>
</evidence>
<dbReference type="GO" id="GO:0000049">
    <property type="term" value="F:tRNA binding"/>
    <property type="evidence" value="ECO:0007669"/>
    <property type="project" value="UniProtKB-KW"/>
</dbReference>
<dbReference type="Gene3D" id="2.40.50.140">
    <property type="entry name" value="Nucleic acid-binding proteins"/>
    <property type="match status" value="1"/>
</dbReference>
<dbReference type="FunFam" id="3.30.56.10:FF:000002">
    <property type="entry name" value="Phenylalanine--tRNA ligase beta subunit"/>
    <property type="match status" value="1"/>
</dbReference>
<keyword evidence="14" id="KW-0694">RNA-binding</keyword>
<gene>
    <name evidence="22" type="ORF">MNBD_GAMMA05-1312</name>
</gene>
<keyword evidence="9 22" id="KW-0436">Ligase</keyword>
<dbReference type="CDD" id="cd00769">
    <property type="entry name" value="PheRS_beta_core"/>
    <property type="match status" value="1"/>
</dbReference>
<evidence type="ECO:0000259" key="21">
    <source>
        <dbReference type="PROSITE" id="PS51483"/>
    </source>
</evidence>
<dbReference type="InterPro" id="IPR005147">
    <property type="entry name" value="tRNA_synthase_B5-dom"/>
</dbReference>
<dbReference type="EC" id="6.1.1.20" evidence="5"/>
<dbReference type="SUPFAM" id="SSF54991">
    <property type="entry name" value="Anticodon-binding domain of PheRS"/>
    <property type="match status" value="1"/>
</dbReference>
<dbReference type="Gene3D" id="3.50.40.10">
    <property type="entry name" value="Phenylalanyl-trna Synthetase, Chain B, domain 3"/>
    <property type="match status" value="1"/>
</dbReference>
<comment type="subunit">
    <text evidence="4">Tetramer of two alpha and two beta subunits.</text>
</comment>
<dbReference type="PANTHER" id="PTHR10947">
    <property type="entry name" value="PHENYLALANYL-TRNA SYNTHETASE BETA CHAIN AND LEUCINE-RICH REPEAT-CONTAINING PROTEIN 47"/>
    <property type="match status" value="1"/>
</dbReference>
<dbReference type="InterPro" id="IPR020825">
    <property type="entry name" value="Phe-tRNA_synthase-like_B3/B4"/>
</dbReference>
<dbReference type="InterPro" id="IPR009061">
    <property type="entry name" value="DNA-bd_dom_put_sf"/>
</dbReference>
<comment type="similarity">
    <text evidence="3">Belongs to the phenylalanyl-tRNA synthetase beta subunit family. Type 1 subfamily.</text>
</comment>
<name>A0A3B0WI09_9ZZZZ</name>
<keyword evidence="13" id="KW-0460">Magnesium</keyword>
<dbReference type="EMBL" id="UOFE01000002">
    <property type="protein sequence ID" value="VAW50267.1"/>
    <property type="molecule type" value="Genomic_DNA"/>
</dbReference>
<dbReference type="Pfam" id="PF01588">
    <property type="entry name" value="tRNA_bind"/>
    <property type="match status" value="1"/>
</dbReference>
<dbReference type="InterPro" id="IPR045864">
    <property type="entry name" value="aa-tRNA-synth_II/BPL/LPL"/>
</dbReference>
<accession>A0A3B0WI09</accession>
<evidence type="ECO:0000256" key="14">
    <source>
        <dbReference type="ARBA" id="ARBA00022884"/>
    </source>
</evidence>
<dbReference type="SUPFAM" id="SSF55681">
    <property type="entry name" value="Class II aaRS and biotin synthetases"/>
    <property type="match status" value="1"/>
</dbReference>
<dbReference type="InterPro" id="IPR045060">
    <property type="entry name" value="Phe-tRNA-ligase_IIc_bsu"/>
</dbReference>
<dbReference type="InterPro" id="IPR002547">
    <property type="entry name" value="tRNA-bd_dom"/>
</dbReference>
<evidence type="ECO:0000256" key="16">
    <source>
        <dbReference type="ARBA" id="ARBA00023146"/>
    </source>
</evidence>
<dbReference type="PROSITE" id="PS50886">
    <property type="entry name" value="TRBD"/>
    <property type="match status" value="1"/>
</dbReference>
<keyword evidence="12" id="KW-0067">ATP-binding</keyword>
<dbReference type="PROSITE" id="PS51447">
    <property type="entry name" value="FDX_ACB"/>
    <property type="match status" value="1"/>
</dbReference>
<evidence type="ECO:0000256" key="5">
    <source>
        <dbReference type="ARBA" id="ARBA00012814"/>
    </source>
</evidence>
<dbReference type="InterPro" id="IPR005121">
    <property type="entry name" value="Fdx_antiC-bd"/>
</dbReference>
<dbReference type="Pfam" id="PF03484">
    <property type="entry name" value="B5"/>
    <property type="match status" value="1"/>
</dbReference>
<evidence type="ECO:0000256" key="6">
    <source>
        <dbReference type="ARBA" id="ARBA00017032"/>
    </source>
</evidence>
<dbReference type="HAMAP" id="MF_00283">
    <property type="entry name" value="Phe_tRNA_synth_beta1"/>
    <property type="match status" value="1"/>
</dbReference>
<evidence type="ECO:0000256" key="4">
    <source>
        <dbReference type="ARBA" id="ARBA00011209"/>
    </source>
</evidence>
<dbReference type="InterPro" id="IPR036690">
    <property type="entry name" value="Fdx_antiC-bd_sf"/>
</dbReference>
<dbReference type="SMART" id="SM00873">
    <property type="entry name" value="B3_4"/>
    <property type="match status" value="1"/>
</dbReference>
<protein>
    <recommendedName>
        <fullName evidence="6">Phenylalanine--tRNA ligase beta subunit</fullName>
        <ecNumber evidence="5">6.1.1.20</ecNumber>
    </recommendedName>
    <alternativeName>
        <fullName evidence="17">Phenylalanyl-tRNA synthetase beta subunit</fullName>
    </alternativeName>
</protein>
<dbReference type="InterPro" id="IPR033714">
    <property type="entry name" value="tRNA_bind_bactPheRS"/>
</dbReference>
<comment type="catalytic activity">
    <reaction evidence="18">
        <text>tRNA(Phe) + L-phenylalanine + ATP = L-phenylalanyl-tRNA(Phe) + AMP + diphosphate + H(+)</text>
        <dbReference type="Rhea" id="RHEA:19413"/>
        <dbReference type="Rhea" id="RHEA-COMP:9668"/>
        <dbReference type="Rhea" id="RHEA-COMP:9699"/>
        <dbReference type="ChEBI" id="CHEBI:15378"/>
        <dbReference type="ChEBI" id="CHEBI:30616"/>
        <dbReference type="ChEBI" id="CHEBI:33019"/>
        <dbReference type="ChEBI" id="CHEBI:58095"/>
        <dbReference type="ChEBI" id="CHEBI:78442"/>
        <dbReference type="ChEBI" id="CHEBI:78531"/>
        <dbReference type="ChEBI" id="CHEBI:456215"/>
        <dbReference type="EC" id="6.1.1.20"/>
    </reaction>
</comment>
<dbReference type="GO" id="GO:0006432">
    <property type="term" value="P:phenylalanyl-tRNA aminoacylation"/>
    <property type="evidence" value="ECO:0007669"/>
    <property type="project" value="InterPro"/>
</dbReference>
<dbReference type="SUPFAM" id="SSF56037">
    <property type="entry name" value="PheT/TilS domain"/>
    <property type="match status" value="1"/>
</dbReference>
<dbReference type="CDD" id="cd02796">
    <property type="entry name" value="tRNA_bind_bactPheRS"/>
    <property type="match status" value="1"/>
</dbReference>
<keyword evidence="16 22" id="KW-0030">Aminoacyl-tRNA synthetase</keyword>
<dbReference type="InterPro" id="IPR012340">
    <property type="entry name" value="NA-bd_OB-fold"/>
</dbReference>
<dbReference type="SMART" id="SM00896">
    <property type="entry name" value="FDX-ACB"/>
    <property type="match status" value="1"/>
</dbReference>
<dbReference type="AlphaFoldDB" id="A0A3B0WI09"/>
<sequence>MKFSEQWLRSWANPDISTQDMCDQLTMAGLEVDSTEPAAGEFTEVFVARVESLEKHPDADKLNVCQVTDGKETLQIVCGADNVREGLIIPLAKVGAVLPGAASGESWKIKPAKLRGVESFGMLCSEKELGLADNAEGLMELPEDAPLGQNIREYLELDDTIIELDLTPNRGDCLSIEGVARELAVLTHCDVNRQQVTVCKETIKDEFPIEIQADEACTHYAGRVIKGINVKAKTPLWMLERLRRSGIRGLSPVVDITNYVMLELGQPMHAFDLQKLDGKISVRFANDAEKVTLLDGKSLELKNDALVIADDSKVLALAGVMGGEDSAVDDSTTNIFLESAFFKPEIIAGKARSYGLHTDSSHRFERGVDTQLQVQAIERATELMLEICGGGVGPVIEQKTASHPEQAIPIHLRSDRIKRVLGIEFSDEEVTDIFKRLGMDVEEVADGWAVKSPSFRFDIQIEADLLEEVVRVYGYNNIPRTKPSYHSIIQSCPEAKNSLNELKKCLVNRGYFEAISYSFVDPKWQKILDPKAQTIALANPLSSEMSVMRTTMWAGLLNALKYNVNRQQTRVRLFETGLCFKPESEKSGVDTIAQDPMFAGVICGDMNHEQWAEKSRKVDFYDIKADVEALLSYSAVESYFKAAEHPALHPGQSACIIQNSQVIGWIGALHPDVQKSLDIDQPTYVFEIKQSAIASNRISAFSPLSRFPEVRRDLAILVDENVPTTEIMAVINAAASDLVKETQLFDIYQGKGVDEGVKSVAFGLILQEFSRTLTDTEVDTEIENIVSTLNQQFAATLRE</sequence>
<dbReference type="PROSITE" id="PS51483">
    <property type="entry name" value="B5"/>
    <property type="match status" value="1"/>
</dbReference>
<comment type="subcellular location">
    <subcellularLocation>
        <location evidence="2">Cytoplasm</location>
    </subcellularLocation>
</comment>
<evidence type="ECO:0000256" key="10">
    <source>
        <dbReference type="ARBA" id="ARBA00022723"/>
    </source>
</evidence>
<evidence type="ECO:0000313" key="22">
    <source>
        <dbReference type="EMBL" id="VAW50267.1"/>
    </source>
</evidence>
<keyword evidence="10" id="KW-0479">Metal-binding</keyword>
<feature type="domain" description="FDX-ACB" evidence="20">
    <location>
        <begin position="705"/>
        <end position="798"/>
    </location>
</feature>
<dbReference type="SUPFAM" id="SSF50249">
    <property type="entry name" value="Nucleic acid-binding proteins"/>
    <property type="match status" value="1"/>
</dbReference>
<dbReference type="Pfam" id="PF17759">
    <property type="entry name" value="tRNA_synthFbeta"/>
    <property type="match status" value="1"/>
</dbReference>
<dbReference type="Pfam" id="PF03483">
    <property type="entry name" value="B3_4"/>
    <property type="match status" value="1"/>
</dbReference>
<keyword evidence="15" id="KW-0648">Protein biosynthesis</keyword>
<evidence type="ECO:0000259" key="20">
    <source>
        <dbReference type="PROSITE" id="PS51447"/>
    </source>
</evidence>
<proteinExistence type="inferred from homology"/>
<dbReference type="GO" id="GO:0005524">
    <property type="term" value="F:ATP binding"/>
    <property type="evidence" value="ECO:0007669"/>
    <property type="project" value="UniProtKB-KW"/>
</dbReference>
<evidence type="ECO:0000256" key="8">
    <source>
        <dbReference type="ARBA" id="ARBA00022555"/>
    </source>
</evidence>
<organism evidence="22">
    <name type="scientific">hydrothermal vent metagenome</name>
    <dbReference type="NCBI Taxonomy" id="652676"/>
    <lineage>
        <taxon>unclassified sequences</taxon>
        <taxon>metagenomes</taxon>
        <taxon>ecological metagenomes</taxon>
    </lineage>
</organism>
<dbReference type="GO" id="GO:0009328">
    <property type="term" value="C:phenylalanine-tRNA ligase complex"/>
    <property type="evidence" value="ECO:0007669"/>
    <property type="project" value="TreeGrafter"/>
</dbReference>
<evidence type="ECO:0000256" key="18">
    <source>
        <dbReference type="ARBA" id="ARBA00049255"/>
    </source>
</evidence>
<evidence type="ECO:0000256" key="13">
    <source>
        <dbReference type="ARBA" id="ARBA00022842"/>
    </source>
</evidence>
<evidence type="ECO:0000256" key="3">
    <source>
        <dbReference type="ARBA" id="ARBA00008653"/>
    </source>
</evidence>
<evidence type="ECO:0000256" key="1">
    <source>
        <dbReference type="ARBA" id="ARBA00001946"/>
    </source>
</evidence>
<evidence type="ECO:0000256" key="2">
    <source>
        <dbReference type="ARBA" id="ARBA00004496"/>
    </source>
</evidence>
<dbReference type="InterPro" id="IPR004532">
    <property type="entry name" value="Phe-tRNA-ligase_IIc_bsu_bact"/>
</dbReference>
<evidence type="ECO:0000256" key="12">
    <source>
        <dbReference type="ARBA" id="ARBA00022840"/>
    </source>
</evidence>
<comment type="cofactor">
    <cofactor evidence="1">
        <name>Mg(2+)</name>
        <dbReference type="ChEBI" id="CHEBI:18420"/>
    </cofactor>
</comment>
<feature type="domain" description="TRNA-binding" evidence="19">
    <location>
        <begin position="39"/>
        <end position="152"/>
    </location>
</feature>
<dbReference type="Gene3D" id="3.30.70.380">
    <property type="entry name" value="Ferrodoxin-fold anticodon-binding domain"/>
    <property type="match status" value="1"/>
</dbReference>
<keyword evidence="8" id="KW-0820">tRNA-binding</keyword>
<evidence type="ECO:0000256" key="7">
    <source>
        <dbReference type="ARBA" id="ARBA00022490"/>
    </source>
</evidence>